<name>A0ABT8RJ20_9BACT</name>
<protein>
    <recommendedName>
        <fullName evidence="3">Glyoxalase</fullName>
    </recommendedName>
</protein>
<gene>
    <name evidence="1" type="ORF">Q0590_34255</name>
</gene>
<evidence type="ECO:0008006" key="3">
    <source>
        <dbReference type="Google" id="ProtNLM"/>
    </source>
</evidence>
<accession>A0ABT8RJ20</accession>
<proteinExistence type="predicted"/>
<evidence type="ECO:0000313" key="2">
    <source>
        <dbReference type="Proteomes" id="UP001168528"/>
    </source>
</evidence>
<evidence type="ECO:0000313" key="1">
    <source>
        <dbReference type="EMBL" id="MDO1451389.1"/>
    </source>
</evidence>
<dbReference type="Proteomes" id="UP001168528">
    <property type="component" value="Unassembled WGS sequence"/>
</dbReference>
<sequence>MRSPESINQSAQFLNEHRQVLTLEVFEHASEEYRIYLDKLISRRNAVLEEELTEKTFRQLRAMEEQLKVLLGFYGIVEMTLKILSEEAMKSLNFDAHEWSRYKLIEQENAMLMAFIEKKLKQQDGS</sequence>
<organism evidence="1 2">
    <name type="scientific">Rhodocytophaga aerolata</name>
    <dbReference type="NCBI Taxonomy" id="455078"/>
    <lineage>
        <taxon>Bacteria</taxon>
        <taxon>Pseudomonadati</taxon>
        <taxon>Bacteroidota</taxon>
        <taxon>Cytophagia</taxon>
        <taxon>Cytophagales</taxon>
        <taxon>Rhodocytophagaceae</taxon>
        <taxon>Rhodocytophaga</taxon>
    </lineage>
</organism>
<comment type="caution">
    <text evidence="1">The sequence shown here is derived from an EMBL/GenBank/DDBJ whole genome shotgun (WGS) entry which is preliminary data.</text>
</comment>
<reference evidence="1" key="1">
    <citation type="submission" date="2023-07" db="EMBL/GenBank/DDBJ databases">
        <title>The genome sequence of Rhodocytophaga aerolata KACC 12507.</title>
        <authorList>
            <person name="Zhang X."/>
        </authorList>
    </citation>
    <scope>NUCLEOTIDE SEQUENCE</scope>
    <source>
        <strain evidence="1">KACC 12507</strain>
    </source>
</reference>
<dbReference type="EMBL" id="JAUKPO010000057">
    <property type="protein sequence ID" value="MDO1451389.1"/>
    <property type="molecule type" value="Genomic_DNA"/>
</dbReference>
<keyword evidence="2" id="KW-1185">Reference proteome</keyword>
<dbReference type="RefSeq" id="WP_302042187.1">
    <property type="nucleotide sequence ID" value="NZ_JAUKPO010000057.1"/>
</dbReference>